<evidence type="ECO:0000313" key="4">
    <source>
        <dbReference type="Proteomes" id="UP000037460"/>
    </source>
</evidence>
<feature type="region of interest" description="Disordered" evidence="2">
    <location>
        <begin position="369"/>
        <end position="391"/>
    </location>
</feature>
<protein>
    <submittedName>
        <fullName evidence="3">Uncharacterized protein</fullName>
    </submittedName>
</protein>
<dbReference type="Gene3D" id="1.20.5.1700">
    <property type="match status" value="1"/>
</dbReference>
<accession>A0A0M0JNW1</accession>
<evidence type="ECO:0000313" key="3">
    <source>
        <dbReference type="EMBL" id="KOO27967.1"/>
    </source>
</evidence>
<proteinExistence type="predicted"/>
<gene>
    <name evidence="3" type="ORF">Ctob_001484</name>
</gene>
<comment type="caution">
    <text evidence="3">The sequence shown here is derived from an EMBL/GenBank/DDBJ whole genome shotgun (WGS) entry which is preliminary data.</text>
</comment>
<evidence type="ECO:0000256" key="2">
    <source>
        <dbReference type="SAM" id="MobiDB-lite"/>
    </source>
</evidence>
<sequence length="478" mass="51749">MPEPLFAPKDADQDALIQTIADSARVRMECASASEVIGRDFARDFSPADHPFRRPARSLVIKSNNINARLQAQLTALEDAAWSGIRAASSGVSDRDTVIAVLQGEVRGCDSELRTEIGKMRESVKKQLQQNRREFDMLSSAMAIEIRNAEEELAPMRKHIQQVESRLRYVEATVKDAATMAAVALENERLAKREVGQLKVQQQAEIDKWSDQVKKLKSELASSKKENSILGAERDKLVTEVATLKQVIGDLNGDQGSAATRLRAAEAEGGNLRALATAACDKLEALEKVAEQLRTDLNLANRYVLERDQELLELNFRLKNAIAEKREVDALRTCVIELQTVLKEALKAPTWKQSRQILYHESLRYVPTAPHGTTKEGSSAGGSTATGGSAGGSIGTKANWSAAKGMANAASAAKSMAMPSSEALGPRPPSQLSQLMSTDRLGRRLDLTQEPSTFGAGVAGGRRPAAELARSMPSAVPG</sequence>
<keyword evidence="4" id="KW-1185">Reference proteome</keyword>
<organism evidence="3 4">
    <name type="scientific">Chrysochromulina tobinii</name>
    <dbReference type="NCBI Taxonomy" id="1460289"/>
    <lineage>
        <taxon>Eukaryota</taxon>
        <taxon>Haptista</taxon>
        <taxon>Haptophyta</taxon>
        <taxon>Prymnesiophyceae</taxon>
        <taxon>Prymnesiales</taxon>
        <taxon>Chrysochromulinaceae</taxon>
        <taxon>Chrysochromulina</taxon>
    </lineage>
</organism>
<feature type="coiled-coil region" evidence="1">
    <location>
        <begin position="276"/>
        <end position="303"/>
    </location>
</feature>
<feature type="region of interest" description="Disordered" evidence="2">
    <location>
        <begin position="418"/>
        <end position="478"/>
    </location>
</feature>
<dbReference type="EMBL" id="JWZX01002639">
    <property type="protein sequence ID" value="KOO27967.1"/>
    <property type="molecule type" value="Genomic_DNA"/>
</dbReference>
<evidence type="ECO:0000256" key="1">
    <source>
        <dbReference type="SAM" id="Coils"/>
    </source>
</evidence>
<dbReference type="AlphaFoldDB" id="A0A0M0JNW1"/>
<feature type="coiled-coil region" evidence="1">
    <location>
        <begin position="199"/>
        <end position="233"/>
    </location>
</feature>
<dbReference type="Proteomes" id="UP000037460">
    <property type="component" value="Unassembled WGS sequence"/>
</dbReference>
<name>A0A0M0JNW1_9EUKA</name>
<reference evidence="4" key="1">
    <citation type="journal article" date="2015" name="PLoS Genet.">
        <title>Genome Sequence and Transcriptome Analyses of Chrysochromulina tobin: Metabolic Tools for Enhanced Algal Fitness in the Prominent Order Prymnesiales (Haptophyceae).</title>
        <authorList>
            <person name="Hovde B.T."/>
            <person name="Deodato C.R."/>
            <person name="Hunsperger H.M."/>
            <person name="Ryken S.A."/>
            <person name="Yost W."/>
            <person name="Jha R.K."/>
            <person name="Patterson J."/>
            <person name="Monnat R.J. Jr."/>
            <person name="Barlow S.B."/>
            <person name="Starkenburg S.R."/>
            <person name="Cattolico R.A."/>
        </authorList>
    </citation>
    <scope>NUCLEOTIDE SEQUENCE</scope>
    <source>
        <strain evidence="4">CCMP291</strain>
    </source>
</reference>
<keyword evidence="1" id="KW-0175">Coiled coil</keyword>